<dbReference type="Gene3D" id="1.20.1250.20">
    <property type="entry name" value="MFS general substrate transporter like domains"/>
    <property type="match status" value="2"/>
</dbReference>
<keyword evidence="8" id="KW-1185">Reference proteome</keyword>
<keyword evidence="3 5" id="KW-1133">Transmembrane helix</keyword>
<reference key="1">
    <citation type="submission" date="2010-11" db="EMBL/GenBank/DDBJ databases">
        <title>The complete genome of Paludibacter propionicigenes DSM 17365.</title>
        <authorList>
            <consortium name="US DOE Joint Genome Institute (JGI-PGF)"/>
            <person name="Lucas S."/>
            <person name="Copeland A."/>
            <person name="Lapidus A."/>
            <person name="Bruce D."/>
            <person name="Goodwin L."/>
            <person name="Pitluck S."/>
            <person name="Kyrpides N."/>
            <person name="Mavromatis K."/>
            <person name="Ivanova N."/>
            <person name="Munk A.C."/>
            <person name="Brettin T."/>
            <person name="Detter J.C."/>
            <person name="Han C."/>
            <person name="Tapia R."/>
            <person name="Land M."/>
            <person name="Hauser L."/>
            <person name="Markowitz V."/>
            <person name="Cheng J.-F."/>
            <person name="Hugenholtz P."/>
            <person name="Woyke T."/>
            <person name="Wu D."/>
            <person name="Gronow S."/>
            <person name="Wellnitz S."/>
            <person name="Brambilla E."/>
            <person name="Klenk H.-P."/>
            <person name="Eisen J.A."/>
        </authorList>
    </citation>
    <scope>NUCLEOTIDE SEQUENCE</scope>
    <source>
        <strain>WB4</strain>
    </source>
</reference>
<dbReference type="PROSITE" id="PS50850">
    <property type="entry name" value="MFS"/>
    <property type="match status" value="1"/>
</dbReference>
<dbReference type="GO" id="GO:0015293">
    <property type="term" value="F:symporter activity"/>
    <property type="evidence" value="ECO:0007669"/>
    <property type="project" value="InterPro"/>
</dbReference>
<dbReference type="GO" id="GO:0005886">
    <property type="term" value="C:plasma membrane"/>
    <property type="evidence" value="ECO:0007669"/>
    <property type="project" value="TreeGrafter"/>
</dbReference>
<feature type="transmembrane region" description="Helical" evidence="5">
    <location>
        <begin position="316"/>
        <end position="337"/>
    </location>
</feature>
<evidence type="ECO:0000313" key="7">
    <source>
        <dbReference type="EMBL" id="ADQ79953.1"/>
    </source>
</evidence>
<dbReference type="InterPro" id="IPR036259">
    <property type="entry name" value="MFS_trans_sf"/>
</dbReference>
<feature type="transmembrane region" description="Helical" evidence="5">
    <location>
        <begin position="506"/>
        <end position="531"/>
    </location>
</feature>
<dbReference type="InterPro" id="IPR039672">
    <property type="entry name" value="MFS_2"/>
</dbReference>
<organism evidence="7 8">
    <name type="scientific">Paludibacter propionicigenes (strain DSM 17365 / JCM 13257 / WB4)</name>
    <dbReference type="NCBI Taxonomy" id="694427"/>
    <lineage>
        <taxon>Bacteria</taxon>
        <taxon>Pseudomonadati</taxon>
        <taxon>Bacteroidota</taxon>
        <taxon>Bacteroidia</taxon>
        <taxon>Bacteroidales</taxon>
        <taxon>Paludibacteraceae</taxon>
        <taxon>Paludibacter</taxon>
    </lineage>
</organism>
<dbReference type="KEGG" id="ppn:Palpr_1814"/>
<feature type="transmembrane region" description="Helical" evidence="5">
    <location>
        <begin position="110"/>
        <end position="131"/>
    </location>
</feature>
<evidence type="ECO:0000313" key="8">
    <source>
        <dbReference type="Proteomes" id="UP000008718"/>
    </source>
</evidence>
<protein>
    <submittedName>
        <fullName evidence="7">Sugar (Glycoside-Pentoside-Hexuronide) transporter</fullName>
    </submittedName>
</protein>
<dbReference type="AlphaFoldDB" id="E4T5F9"/>
<dbReference type="SUPFAM" id="SSF103473">
    <property type="entry name" value="MFS general substrate transporter"/>
    <property type="match status" value="2"/>
</dbReference>
<feature type="transmembrane region" description="Helical" evidence="5">
    <location>
        <begin position="152"/>
        <end position="170"/>
    </location>
</feature>
<feature type="transmembrane region" description="Helical" evidence="5">
    <location>
        <begin position="401"/>
        <end position="428"/>
    </location>
</feature>
<comment type="similarity">
    <text evidence="1">Belongs to the sodium:galactoside symporter (TC 2.A.2) family.</text>
</comment>
<dbReference type="RefSeq" id="WP_013445322.1">
    <property type="nucleotide sequence ID" value="NC_014734.1"/>
</dbReference>
<dbReference type="InterPro" id="IPR020846">
    <property type="entry name" value="MFS_dom"/>
</dbReference>
<evidence type="ECO:0000256" key="5">
    <source>
        <dbReference type="SAM" id="Phobius"/>
    </source>
</evidence>
<dbReference type="STRING" id="694427.Palpr_1814"/>
<dbReference type="EMBL" id="CP002345">
    <property type="protein sequence ID" value="ADQ79953.1"/>
    <property type="molecule type" value="Genomic_DNA"/>
</dbReference>
<proteinExistence type="inferred from homology"/>
<feature type="transmembrane region" description="Helical" evidence="5">
    <location>
        <begin position="551"/>
        <end position="571"/>
    </location>
</feature>
<keyword evidence="4 5" id="KW-0472">Membrane</keyword>
<feature type="transmembrane region" description="Helical" evidence="5">
    <location>
        <begin position="358"/>
        <end position="381"/>
    </location>
</feature>
<feature type="transmembrane region" description="Helical" evidence="5">
    <location>
        <begin position="12"/>
        <end position="34"/>
    </location>
</feature>
<feature type="transmembrane region" description="Helical" evidence="5">
    <location>
        <begin position="464"/>
        <end position="485"/>
    </location>
</feature>
<feature type="transmembrane region" description="Helical" evidence="5">
    <location>
        <begin position="82"/>
        <end position="98"/>
    </location>
</feature>
<dbReference type="Pfam" id="PF13347">
    <property type="entry name" value="MFS_2"/>
    <property type="match status" value="2"/>
</dbReference>
<feature type="transmembrane region" description="Helical" evidence="5">
    <location>
        <begin position="40"/>
        <end position="61"/>
    </location>
</feature>
<dbReference type="HOGENOM" id="CLU_027408_0_2_10"/>
<evidence type="ECO:0000256" key="4">
    <source>
        <dbReference type="ARBA" id="ARBA00023136"/>
    </source>
</evidence>
<dbReference type="eggNOG" id="COG2211">
    <property type="taxonomic scope" value="Bacteria"/>
</dbReference>
<evidence type="ECO:0000256" key="1">
    <source>
        <dbReference type="ARBA" id="ARBA00009617"/>
    </source>
</evidence>
<dbReference type="OrthoDB" id="9764596at2"/>
<evidence type="ECO:0000259" key="6">
    <source>
        <dbReference type="PROSITE" id="PS50850"/>
    </source>
</evidence>
<dbReference type="PANTHER" id="PTHR11328:SF24">
    <property type="entry name" value="MAJOR FACILITATOR SUPERFAMILY (MFS) PROFILE DOMAIN-CONTAINING PROTEIN"/>
    <property type="match status" value="1"/>
</dbReference>
<dbReference type="CDD" id="cd17332">
    <property type="entry name" value="MFS_MelB_like"/>
    <property type="match status" value="1"/>
</dbReference>
<evidence type="ECO:0000256" key="3">
    <source>
        <dbReference type="ARBA" id="ARBA00022989"/>
    </source>
</evidence>
<reference evidence="7 8" key="2">
    <citation type="journal article" date="2011" name="Stand. Genomic Sci.">
        <title>Complete genome sequence of Paludibacter propionicigenes type strain (WB4).</title>
        <authorList>
            <person name="Gronow S."/>
            <person name="Munk C."/>
            <person name="Lapidus A."/>
            <person name="Nolan M."/>
            <person name="Lucas S."/>
            <person name="Hammon N."/>
            <person name="Deshpande S."/>
            <person name="Cheng J.F."/>
            <person name="Tapia R."/>
            <person name="Han C."/>
            <person name="Goodwin L."/>
            <person name="Pitluck S."/>
            <person name="Liolios K."/>
            <person name="Ivanova N."/>
            <person name="Mavromatis K."/>
            <person name="Mikhailova N."/>
            <person name="Pati A."/>
            <person name="Chen A."/>
            <person name="Palaniappan K."/>
            <person name="Land M."/>
            <person name="Hauser L."/>
            <person name="Chang Y.J."/>
            <person name="Jeffries C.D."/>
            <person name="Brambilla E."/>
            <person name="Rohde M."/>
            <person name="Goker M."/>
            <person name="Detter J.C."/>
            <person name="Woyke T."/>
            <person name="Bristow J."/>
            <person name="Eisen J.A."/>
            <person name="Markowitz V."/>
            <person name="Hugenholtz P."/>
            <person name="Kyrpides N.C."/>
            <person name="Klenk H.P."/>
        </authorList>
    </citation>
    <scope>NUCLEOTIDE SEQUENCE [LARGE SCALE GENOMIC DNA]</scope>
    <source>
        <strain evidence="8">DSM 17365 / JCM 13257 / WB4</strain>
    </source>
</reference>
<sequence>MDIKKLSLKEKIGYGFGDAASSMFWKLFGMYIMFFYTDIYGIPAAIVGTMFLITRVGDAIIDPFIGIMADRTETRWGKFRPYLLWMAIPFGIIGVLTFTTPNMGMTGKIIYAYATYSLMMIIYSMINVPYASLMGVMTSDGKERTTLATFRFIFAFGGSFLVLALFQPLFDGFGTKTVSNYSEPKLVQLTDSTQASAANLYVWNGQITSELKDKPVDSLLFVSAKIITKSKDAFKIGVLNTTTNQYSWVNFAAGKDTLGLLRDGSTSNVLIRLSSIVPKETLNNLGILKVVYSSEKDSDVKFTKVAIKQIDYKTGFQYAVMVIAIMAVIFFLLTFSWTRERVKPISEKTKLKDDLKDLTRNMPWFILLGASVSTIFFNTIRDGAAVYYFLYYFKGESSIEITSTTALAISTVYLLLGQAANIVGVVLAKPVSDRIGKKNTFLVAMLFATILSVIFYFVDKSNLYAILGFQFLISINAGIIFPLVWSMYADTADYSEWKNKRRATGLVFSAASMSQKFGASLGIAAVGWIMAMYHYIPNVEQAISTQNGFRMMLSLFPAIGALLAAVFMFIYPLNEKKMKEIATDLAVERDKK</sequence>
<feature type="domain" description="Major facilitator superfamily (MFS) profile" evidence="6">
    <location>
        <begin position="362"/>
        <end position="592"/>
    </location>
</feature>
<feature type="transmembrane region" description="Helical" evidence="5">
    <location>
        <begin position="440"/>
        <end position="458"/>
    </location>
</feature>
<evidence type="ECO:0000256" key="2">
    <source>
        <dbReference type="ARBA" id="ARBA00022692"/>
    </source>
</evidence>
<dbReference type="GO" id="GO:0008643">
    <property type="term" value="P:carbohydrate transport"/>
    <property type="evidence" value="ECO:0007669"/>
    <property type="project" value="InterPro"/>
</dbReference>
<dbReference type="Proteomes" id="UP000008718">
    <property type="component" value="Chromosome"/>
</dbReference>
<keyword evidence="2 5" id="KW-0812">Transmembrane</keyword>
<gene>
    <name evidence="7" type="ordered locus">Palpr_1814</name>
</gene>
<accession>E4T5F9</accession>
<dbReference type="PANTHER" id="PTHR11328">
    <property type="entry name" value="MAJOR FACILITATOR SUPERFAMILY DOMAIN-CONTAINING PROTEIN"/>
    <property type="match status" value="1"/>
</dbReference>
<name>E4T5F9_PALPW</name>